<gene>
    <name evidence="2" type="ORF">IAB27_07810</name>
</gene>
<dbReference type="AlphaFoldDB" id="A0A9D0ZU17"/>
<dbReference type="Gene3D" id="1.10.260.40">
    <property type="entry name" value="lambda repressor-like DNA-binding domains"/>
    <property type="match status" value="1"/>
</dbReference>
<dbReference type="PROSITE" id="PS50943">
    <property type="entry name" value="HTH_CROC1"/>
    <property type="match status" value="1"/>
</dbReference>
<reference evidence="2" key="1">
    <citation type="submission" date="2020-10" db="EMBL/GenBank/DDBJ databases">
        <authorList>
            <person name="Gilroy R."/>
        </authorList>
    </citation>
    <scope>NUCLEOTIDE SEQUENCE</scope>
    <source>
        <strain evidence="2">CHK147-3167</strain>
    </source>
</reference>
<feature type="domain" description="HTH cro/C1-type" evidence="1">
    <location>
        <begin position="2"/>
        <end position="57"/>
    </location>
</feature>
<name>A0A9D0ZU17_9FIRM</name>
<evidence type="ECO:0000313" key="3">
    <source>
        <dbReference type="Proteomes" id="UP000886786"/>
    </source>
</evidence>
<dbReference type="InterPro" id="IPR010982">
    <property type="entry name" value="Lambda_DNA-bd_dom_sf"/>
</dbReference>
<evidence type="ECO:0000313" key="2">
    <source>
        <dbReference type="EMBL" id="HIQ91497.1"/>
    </source>
</evidence>
<dbReference type="InterPro" id="IPR001387">
    <property type="entry name" value="Cro/C1-type_HTH"/>
</dbReference>
<organism evidence="2 3">
    <name type="scientific">Candidatus Coprosoma intestinipullorum</name>
    <dbReference type="NCBI Taxonomy" id="2840752"/>
    <lineage>
        <taxon>Bacteria</taxon>
        <taxon>Bacillati</taxon>
        <taxon>Bacillota</taxon>
        <taxon>Bacillota incertae sedis</taxon>
        <taxon>Candidatus Coprosoma</taxon>
    </lineage>
</organism>
<dbReference type="SUPFAM" id="SSF47413">
    <property type="entry name" value="lambda repressor-like DNA-binding domains"/>
    <property type="match status" value="1"/>
</dbReference>
<protein>
    <submittedName>
        <fullName evidence="2">Helix-turn-helix transcriptional regulator</fullName>
    </submittedName>
</protein>
<dbReference type="Proteomes" id="UP000886786">
    <property type="component" value="Unassembled WGS sequence"/>
</dbReference>
<dbReference type="EMBL" id="DVFV01000134">
    <property type="protein sequence ID" value="HIQ91497.1"/>
    <property type="molecule type" value="Genomic_DNA"/>
</dbReference>
<comment type="caution">
    <text evidence="2">The sequence shown here is derived from an EMBL/GenBank/DDBJ whole genome shotgun (WGS) entry which is preliminary data.</text>
</comment>
<dbReference type="CDD" id="cd00093">
    <property type="entry name" value="HTH_XRE"/>
    <property type="match status" value="1"/>
</dbReference>
<dbReference type="SMART" id="SM00530">
    <property type="entry name" value="HTH_XRE"/>
    <property type="match status" value="1"/>
</dbReference>
<dbReference type="Pfam" id="PF01381">
    <property type="entry name" value="HTH_3"/>
    <property type="match status" value="1"/>
</dbReference>
<sequence>MIKENRIKKGYTQEQLAELIDISWRQLQRIEKNENNTKISTLKKIIRILNIPDEDILKFFKK</sequence>
<reference evidence="2" key="2">
    <citation type="journal article" date="2021" name="PeerJ">
        <title>Extensive microbial diversity within the chicken gut microbiome revealed by metagenomics and culture.</title>
        <authorList>
            <person name="Gilroy R."/>
            <person name="Ravi A."/>
            <person name="Getino M."/>
            <person name="Pursley I."/>
            <person name="Horton D.L."/>
            <person name="Alikhan N.F."/>
            <person name="Baker D."/>
            <person name="Gharbi K."/>
            <person name="Hall N."/>
            <person name="Watson M."/>
            <person name="Adriaenssens E.M."/>
            <person name="Foster-Nyarko E."/>
            <person name="Jarju S."/>
            <person name="Secka A."/>
            <person name="Antonio M."/>
            <person name="Oren A."/>
            <person name="Chaudhuri R.R."/>
            <person name="La Ragione R."/>
            <person name="Hildebrand F."/>
            <person name="Pallen M.J."/>
        </authorList>
    </citation>
    <scope>NUCLEOTIDE SEQUENCE</scope>
    <source>
        <strain evidence="2">CHK147-3167</strain>
    </source>
</reference>
<accession>A0A9D0ZU17</accession>
<evidence type="ECO:0000259" key="1">
    <source>
        <dbReference type="PROSITE" id="PS50943"/>
    </source>
</evidence>
<dbReference type="GO" id="GO:0003677">
    <property type="term" value="F:DNA binding"/>
    <property type="evidence" value="ECO:0007669"/>
    <property type="project" value="InterPro"/>
</dbReference>
<proteinExistence type="predicted"/>